<dbReference type="RefSeq" id="WP_160358791.1">
    <property type="nucleotide sequence ID" value="NZ_WSRQ01000010.1"/>
</dbReference>
<evidence type="ECO:0000313" key="3">
    <source>
        <dbReference type="Proteomes" id="UP000656077"/>
    </source>
</evidence>
<evidence type="ECO:0000256" key="1">
    <source>
        <dbReference type="SAM" id="SignalP"/>
    </source>
</evidence>
<organism evidence="2 3">
    <name type="scientific">Clostridium chromiireducens</name>
    <dbReference type="NCBI Taxonomy" id="225345"/>
    <lineage>
        <taxon>Bacteria</taxon>
        <taxon>Bacillati</taxon>
        <taxon>Bacillota</taxon>
        <taxon>Clostridia</taxon>
        <taxon>Eubacteriales</taxon>
        <taxon>Clostridiaceae</taxon>
        <taxon>Clostridium</taxon>
    </lineage>
</organism>
<feature type="signal peptide" evidence="1">
    <location>
        <begin position="1"/>
        <end position="24"/>
    </location>
</feature>
<evidence type="ECO:0000313" key="2">
    <source>
        <dbReference type="EMBL" id="MVX63695.1"/>
    </source>
</evidence>
<comment type="caution">
    <text evidence="2">The sequence shown here is derived from an EMBL/GenBank/DDBJ whole genome shotgun (WGS) entry which is preliminary data.</text>
</comment>
<dbReference type="EMBL" id="WSRQ01000010">
    <property type="protein sequence ID" value="MVX63695.1"/>
    <property type="molecule type" value="Genomic_DNA"/>
</dbReference>
<dbReference type="AlphaFoldDB" id="A0A964RLE0"/>
<proteinExistence type="predicted"/>
<protein>
    <recommendedName>
        <fullName evidence="4">DUF2680 domain-containing protein</fullName>
    </recommendedName>
</protein>
<gene>
    <name evidence="2" type="ORF">GKZ28_08300</name>
</gene>
<feature type="chain" id="PRO_5037960389" description="DUF2680 domain-containing protein" evidence="1">
    <location>
        <begin position="25"/>
        <end position="126"/>
    </location>
</feature>
<dbReference type="Proteomes" id="UP000656077">
    <property type="component" value="Unassembled WGS sequence"/>
</dbReference>
<accession>A0A964RLE0</accession>
<reference evidence="2" key="1">
    <citation type="submission" date="2019-12" db="EMBL/GenBank/DDBJ databases">
        <title>Microbes associate with the intestines of laboratory mice.</title>
        <authorList>
            <person name="Navarre W."/>
            <person name="Wong E."/>
        </authorList>
    </citation>
    <scope>NUCLEOTIDE SEQUENCE</scope>
    <source>
        <strain evidence="2">NM79_F5</strain>
    </source>
</reference>
<sequence>MKKKFLVLLLGSMLTLGVVTVAYAQDTINSNFSNYMPSMMSQNSSNNSNYNNMIDIMRSNGFEDAANAMENKDFNAMNDFMKNLTDEQYNKMIDIMQNNGYGSMAKMMQSVSKDEMINMHNSMMGR</sequence>
<evidence type="ECO:0008006" key="4">
    <source>
        <dbReference type="Google" id="ProtNLM"/>
    </source>
</evidence>
<name>A0A964RLE0_9CLOT</name>
<keyword evidence="1" id="KW-0732">Signal</keyword>